<dbReference type="RefSeq" id="XP_005762055.1">
    <property type="nucleotide sequence ID" value="XM_005761998.1"/>
</dbReference>
<evidence type="ECO:0000313" key="1">
    <source>
        <dbReference type="EnsemblProtists" id="EOD09626"/>
    </source>
</evidence>
<organism evidence="1 2">
    <name type="scientific">Emiliania huxleyi (strain CCMP1516)</name>
    <dbReference type="NCBI Taxonomy" id="280463"/>
    <lineage>
        <taxon>Eukaryota</taxon>
        <taxon>Haptista</taxon>
        <taxon>Haptophyta</taxon>
        <taxon>Prymnesiophyceae</taxon>
        <taxon>Isochrysidales</taxon>
        <taxon>Noelaerhabdaceae</taxon>
        <taxon>Emiliania</taxon>
    </lineage>
</organism>
<dbReference type="HOGENOM" id="CLU_1900177_0_0_1"/>
<dbReference type="GeneID" id="17255537"/>
<evidence type="ECO:0008006" key="3">
    <source>
        <dbReference type="Google" id="ProtNLM"/>
    </source>
</evidence>
<keyword evidence="2" id="KW-1185">Reference proteome</keyword>
<dbReference type="EnsemblProtists" id="EOD09626">
    <property type="protein sequence ID" value="EOD09626"/>
    <property type="gene ID" value="EMIHUDRAFT_198179"/>
</dbReference>
<dbReference type="Proteomes" id="UP000013827">
    <property type="component" value="Unassembled WGS sequence"/>
</dbReference>
<sequence length="143" mass="14981">MRRPPSPSSRWQSARACRRVGGVVEGKVAGGRNSAAVAPPALIEYRALRAAAQSGSGASIATSLAAAVVAHLVAALEASLYGARRRVSARTSIVRHLRVSAAVAPPALIEYRALRAAAQSGSAVDGHVERQFMFERPPGFKQK</sequence>
<proteinExistence type="predicted"/>
<name>A0A0D3IEE1_EMIH1</name>
<dbReference type="AlphaFoldDB" id="A0A0D3IEE1"/>
<evidence type="ECO:0000313" key="2">
    <source>
        <dbReference type="Proteomes" id="UP000013827"/>
    </source>
</evidence>
<accession>A0A0D3IEE1</accession>
<reference evidence="1" key="2">
    <citation type="submission" date="2024-10" db="UniProtKB">
        <authorList>
            <consortium name="EnsemblProtists"/>
        </authorList>
    </citation>
    <scope>IDENTIFICATION</scope>
</reference>
<dbReference type="KEGG" id="ehx:EMIHUDRAFT_198179"/>
<reference evidence="2" key="1">
    <citation type="journal article" date="2013" name="Nature">
        <title>Pan genome of the phytoplankton Emiliania underpins its global distribution.</title>
        <authorList>
            <person name="Read B.A."/>
            <person name="Kegel J."/>
            <person name="Klute M.J."/>
            <person name="Kuo A."/>
            <person name="Lefebvre S.C."/>
            <person name="Maumus F."/>
            <person name="Mayer C."/>
            <person name="Miller J."/>
            <person name="Monier A."/>
            <person name="Salamov A."/>
            <person name="Young J."/>
            <person name="Aguilar M."/>
            <person name="Claverie J.M."/>
            <person name="Frickenhaus S."/>
            <person name="Gonzalez K."/>
            <person name="Herman E.K."/>
            <person name="Lin Y.C."/>
            <person name="Napier J."/>
            <person name="Ogata H."/>
            <person name="Sarno A.F."/>
            <person name="Shmutz J."/>
            <person name="Schroeder D."/>
            <person name="de Vargas C."/>
            <person name="Verret F."/>
            <person name="von Dassow P."/>
            <person name="Valentin K."/>
            <person name="Van de Peer Y."/>
            <person name="Wheeler G."/>
            <person name="Dacks J.B."/>
            <person name="Delwiche C.F."/>
            <person name="Dyhrman S.T."/>
            <person name="Glockner G."/>
            <person name="John U."/>
            <person name="Richards T."/>
            <person name="Worden A.Z."/>
            <person name="Zhang X."/>
            <person name="Grigoriev I.V."/>
            <person name="Allen A.E."/>
            <person name="Bidle K."/>
            <person name="Borodovsky M."/>
            <person name="Bowler C."/>
            <person name="Brownlee C."/>
            <person name="Cock J.M."/>
            <person name="Elias M."/>
            <person name="Gladyshev V.N."/>
            <person name="Groth M."/>
            <person name="Guda C."/>
            <person name="Hadaegh A."/>
            <person name="Iglesias-Rodriguez M.D."/>
            <person name="Jenkins J."/>
            <person name="Jones B.M."/>
            <person name="Lawson T."/>
            <person name="Leese F."/>
            <person name="Lindquist E."/>
            <person name="Lobanov A."/>
            <person name="Lomsadze A."/>
            <person name="Malik S.B."/>
            <person name="Marsh M.E."/>
            <person name="Mackinder L."/>
            <person name="Mock T."/>
            <person name="Mueller-Roeber B."/>
            <person name="Pagarete A."/>
            <person name="Parker M."/>
            <person name="Probert I."/>
            <person name="Quesneville H."/>
            <person name="Raines C."/>
            <person name="Rensing S.A."/>
            <person name="Riano-Pachon D.M."/>
            <person name="Richier S."/>
            <person name="Rokitta S."/>
            <person name="Shiraiwa Y."/>
            <person name="Soanes D.M."/>
            <person name="van der Giezen M."/>
            <person name="Wahlund T.M."/>
            <person name="Williams B."/>
            <person name="Wilson W."/>
            <person name="Wolfe G."/>
            <person name="Wurch L.L."/>
        </authorList>
    </citation>
    <scope>NUCLEOTIDE SEQUENCE</scope>
</reference>
<dbReference type="PaxDb" id="2903-EOD09626"/>
<protein>
    <recommendedName>
        <fullName evidence="3">Histone H2A</fullName>
    </recommendedName>
</protein>